<dbReference type="PROSITE" id="PS50146">
    <property type="entry name" value="DAGK"/>
    <property type="match status" value="1"/>
</dbReference>
<gene>
    <name evidence="8" type="ORF">JOF47_004267</name>
</gene>
<dbReference type="InterPro" id="IPR016064">
    <property type="entry name" value="NAD/diacylglycerol_kinase_sf"/>
</dbReference>
<evidence type="ECO:0000313" key="8">
    <source>
        <dbReference type="EMBL" id="MBP2388694.1"/>
    </source>
</evidence>
<evidence type="ECO:0000256" key="3">
    <source>
        <dbReference type="ARBA" id="ARBA00022692"/>
    </source>
</evidence>
<evidence type="ECO:0000256" key="2">
    <source>
        <dbReference type="ARBA" id="ARBA00022475"/>
    </source>
</evidence>
<dbReference type="Proteomes" id="UP001296993">
    <property type="component" value="Unassembled WGS sequence"/>
</dbReference>
<dbReference type="InterPro" id="IPR000326">
    <property type="entry name" value="PAP2/HPO"/>
</dbReference>
<dbReference type="Gene3D" id="2.60.200.40">
    <property type="match status" value="1"/>
</dbReference>
<dbReference type="SUPFAM" id="SSF111331">
    <property type="entry name" value="NAD kinase/diacylglycerol kinase-like"/>
    <property type="match status" value="1"/>
</dbReference>
<dbReference type="PANTHER" id="PTHR14969:SF62">
    <property type="entry name" value="DECAPRENYLPHOSPHORYL-5-PHOSPHORIBOSE PHOSPHATASE RV3807C-RELATED"/>
    <property type="match status" value="1"/>
</dbReference>
<dbReference type="InterPro" id="IPR036938">
    <property type="entry name" value="PAP2/HPO_sf"/>
</dbReference>
<dbReference type="CDD" id="cd01610">
    <property type="entry name" value="PAP2_like"/>
    <property type="match status" value="1"/>
</dbReference>
<reference evidence="8 9" key="1">
    <citation type="submission" date="2021-03" db="EMBL/GenBank/DDBJ databases">
        <title>Sequencing the genomes of 1000 actinobacteria strains.</title>
        <authorList>
            <person name="Klenk H.-P."/>
        </authorList>
    </citation>
    <scope>NUCLEOTIDE SEQUENCE [LARGE SCALE GENOMIC DNA]</scope>
    <source>
        <strain evidence="8 9">DSM 15797</strain>
    </source>
</reference>
<proteinExistence type="predicted"/>
<dbReference type="SMART" id="SM00046">
    <property type="entry name" value="DAGKc"/>
    <property type="match status" value="1"/>
</dbReference>
<protein>
    <submittedName>
        <fullName evidence="8">Undecaprenyl-diphosphatase</fullName>
        <ecNumber evidence="8">3.6.1.27</ecNumber>
    </submittedName>
</protein>
<dbReference type="Gene3D" id="3.40.50.10330">
    <property type="entry name" value="Probable inorganic polyphosphate/atp-NAD kinase, domain 1"/>
    <property type="match status" value="1"/>
</dbReference>
<sequence>MLGKGTGQVAAIDRFIVRAVSRLPSGPQDTFFSTLSAAATKGKLWFAIAGGFAVVSGNPRRAAVHGVLALGVASVVTNLIFKTVLPRARPLPADLPVFRFVHPQPTSSSLPSGHSASAAAFTLGVGMVSPALGIALVPVAAGVAYSRVHTGAHWPSDVLLGSAIGVGAAILTRKWWPERQMAPPACRASAEAPAIDDGEGLSIAVNVLGGSYLPETVALIRETFPKAHIHEIKEGGDIAAEIQEAAARTGTKALGVWGGDGTVGTAGAAAVRHSLPLLVLPGGTLNHFARDVGVATLGEAAAAASAGSAVSSDFGFISVGRGIEGADETLELTMLNTASIGVYPNLVRRRERLQPALGKPLAGLVAGLRTFALDSPTTLKIDGVRHKLWILYLGRGRYYPRDMAPLTRPVLDDGVLDIRMVTADDPFARLRLLWAVVTGTVASAKVTHLSEASRLSLEADGEPLVLAVDGEPLTGVRTAEFTVQRGKLRVYSPLDGGKS</sequence>
<organism evidence="8 9">
    <name type="scientific">Paeniglutamicibacter kerguelensis</name>
    <dbReference type="NCBI Taxonomy" id="254788"/>
    <lineage>
        <taxon>Bacteria</taxon>
        <taxon>Bacillati</taxon>
        <taxon>Actinomycetota</taxon>
        <taxon>Actinomycetes</taxon>
        <taxon>Micrococcales</taxon>
        <taxon>Micrococcaceae</taxon>
        <taxon>Paeniglutamicibacter</taxon>
    </lineage>
</organism>
<comment type="subcellular location">
    <subcellularLocation>
        <location evidence="1">Cell membrane</location>
        <topology evidence="1">Multi-pass membrane protein</topology>
    </subcellularLocation>
</comment>
<feature type="domain" description="DAGKc" evidence="7">
    <location>
        <begin position="233"/>
        <end position="322"/>
    </location>
</feature>
<dbReference type="EC" id="3.6.1.27" evidence="8"/>
<keyword evidence="2" id="KW-1003">Cell membrane</keyword>
<dbReference type="PANTHER" id="PTHR14969">
    <property type="entry name" value="SPHINGOSINE-1-PHOSPHATE PHOSPHOHYDROLASE"/>
    <property type="match status" value="1"/>
</dbReference>
<dbReference type="Pfam" id="PF00781">
    <property type="entry name" value="DAGK_cat"/>
    <property type="match status" value="1"/>
</dbReference>
<dbReference type="Pfam" id="PF19279">
    <property type="entry name" value="YegS_C"/>
    <property type="match status" value="1"/>
</dbReference>
<dbReference type="GO" id="GO:0050380">
    <property type="term" value="F:undecaprenyl-diphosphatase activity"/>
    <property type="evidence" value="ECO:0007669"/>
    <property type="project" value="UniProtKB-EC"/>
</dbReference>
<keyword evidence="3" id="KW-0812">Transmembrane</keyword>
<keyword evidence="4 8" id="KW-0378">Hydrolase</keyword>
<dbReference type="SUPFAM" id="SSF48317">
    <property type="entry name" value="Acid phosphatase/Vanadium-dependent haloperoxidase"/>
    <property type="match status" value="1"/>
</dbReference>
<evidence type="ECO:0000256" key="4">
    <source>
        <dbReference type="ARBA" id="ARBA00022801"/>
    </source>
</evidence>
<evidence type="ECO:0000256" key="6">
    <source>
        <dbReference type="ARBA" id="ARBA00023136"/>
    </source>
</evidence>
<accession>A0ABS4XJR4</accession>
<dbReference type="Gene3D" id="1.20.144.10">
    <property type="entry name" value="Phosphatidic acid phosphatase type 2/haloperoxidase"/>
    <property type="match status" value="1"/>
</dbReference>
<dbReference type="Pfam" id="PF01569">
    <property type="entry name" value="PAP2"/>
    <property type="match status" value="1"/>
</dbReference>
<evidence type="ECO:0000256" key="1">
    <source>
        <dbReference type="ARBA" id="ARBA00004651"/>
    </source>
</evidence>
<keyword evidence="6" id="KW-0472">Membrane</keyword>
<comment type="caution">
    <text evidence="8">The sequence shown here is derived from an EMBL/GenBank/DDBJ whole genome shotgun (WGS) entry which is preliminary data.</text>
</comment>
<dbReference type="EMBL" id="JAGIOF010000004">
    <property type="protein sequence ID" value="MBP2388694.1"/>
    <property type="molecule type" value="Genomic_DNA"/>
</dbReference>
<keyword evidence="5" id="KW-1133">Transmembrane helix</keyword>
<dbReference type="InterPro" id="IPR001206">
    <property type="entry name" value="Diacylglycerol_kinase_cat_dom"/>
</dbReference>
<evidence type="ECO:0000313" key="9">
    <source>
        <dbReference type="Proteomes" id="UP001296993"/>
    </source>
</evidence>
<keyword evidence="9" id="KW-1185">Reference proteome</keyword>
<dbReference type="InterPro" id="IPR017438">
    <property type="entry name" value="ATP-NAD_kinase_N"/>
</dbReference>
<dbReference type="InterPro" id="IPR045540">
    <property type="entry name" value="YegS/DAGK_C"/>
</dbReference>
<evidence type="ECO:0000256" key="5">
    <source>
        <dbReference type="ARBA" id="ARBA00022989"/>
    </source>
</evidence>
<name>A0ABS4XJR4_9MICC</name>
<dbReference type="SMART" id="SM00014">
    <property type="entry name" value="acidPPc"/>
    <property type="match status" value="1"/>
</dbReference>
<evidence type="ECO:0000259" key="7">
    <source>
        <dbReference type="PROSITE" id="PS50146"/>
    </source>
</evidence>